<keyword evidence="1" id="KW-0472">Membrane</keyword>
<dbReference type="AlphaFoldDB" id="A0AAQ3KQP6"/>
<evidence type="ECO:0000313" key="5">
    <source>
        <dbReference type="Proteomes" id="UP001327560"/>
    </source>
</evidence>
<evidence type="ECO:0000259" key="3">
    <source>
        <dbReference type="PROSITE" id="PS51297"/>
    </source>
</evidence>
<proteinExistence type="predicted"/>
<dbReference type="EMBL" id="CP136896">
    <property type="protein sequence ID" value="WOL12679.1"/>
    <property type="molecule type" value="Genomic_DNA"/>
</dbReference>
<dbReference type="Proteomes" id="UP001327560">
    <property type="component" value="Chromosome 7"/>
</dbReference>
<keyword evidence="5" id="KW-1185">Reference proteome</keyword>
<keyword evidence="1" id="KW-1133">Transmembrane helix</keyword>
<name>A0AAQ3KQP6_9LILI</name>
<keyword evidence="2" id="KW-0732">Signal</keyword>
<dbReference type="GO" id="GO:0003700">
    <property type="term" value="F:DNA-binding transcription factor activity"/>
    <property type="evidence" value="ECO:0007669"/>
    <property type="project" value="InterPro"/>
</dbReference>
<evidence type="ECO:0000256" key="1">
    <source>
        <dbReference type="SAM" id="Phobius"/>
    </source>
</evidence>
<dbReference type="Pfam" id="PF01486">
    <property type="entry name" value="K-box"/>
    <property type="match status" value="1"/>
</dbReference>
<feature type="domain" description="K-box" evidence="3">
    <location>
        <begin position="50"/>
        <end position="157"/>
    </location>
</feature>
<sequence length="230" mass="26192">MLTCSFWKLIFIQLHCQKLIISSIKTTIERYKKASADGSSSGTIVDVNSQQYYQQESAKLRHQIQILQNANRHLMGDALSALNVKELKQLESRLERSITRIRSKKYIFNLVLTYGFFLYILKHELLLADIEYMQKREVELQSDNMYLRSKIAENERVQHVSIVDDEAGGGYESIPSTAMIDSRNYYQTSILGTAAAAAHEQYSHHHQAAADQTVLQLGYESKPAADDSTP</sequence>
<protein>
    <submittedName>
        <fullName evidence="4">MADS-box transcription factor 3 isoform X1</fullName>
    </submittedName>
</protein>
<keyword evidence="1" id="KW-0812">Transmembrane</keyword>
<dbReference type="InterPro" id="IPR002487">
    <property type="entry name" value="TF_Kbox"/>
</dbReference>
<reference evidence="4 5" key="1">
    <citation type="submission" date="2023-10" db="EMBL/GenBank/DDBJ databases">
        <title>Chromosome-scale genome assembly provides insights into flower coloration mechanisms of Canna indica.</title>
        <authorList>
            <person name="Li C."/>
        </authorList>
    </citation>
    <scope>NUCLEOTIDE SEQUENCE [LARGE SCALE GENOMIC DNA]</scope>
    <source>
        <tissue evidence="4">Flower</tissue>
    </source>
</reference>
<dbReference type="GO" id="GO:0005634">
    <property type="term" value="C:nucleus"/>
    <property type="evidence" value="ECO:0007669"/>
    <property type="project" value="InterPro"/>
</dbReference>
<feature type="signal peptide" evidence="2">
    <location>
        <begin position="1"/>
        <end position="16"/>
    </location>
</feature>
<gene>
    <name evidence="4" type="ORF">Cni_G21446</name>
</gene>
<dbReference type="PROSITE" id="PS51297">
    <property type="entry name" value="K_BOX"/>
    <property type="match status" value="1"/>
</dbReference>
<feature type="transmembrane region" description="Helical" evidence="1">
    <location>
        <begin position="106"/>
        <end position="121"/>
    </location>
</feature>
<organism evidence="4 5">
    <name type="scientific">Canna indica</name>
    <name type="common">Indian-shot</name>
    <dbReference type="NCBI Taxonomy" id="4628"/>
    <lineage>
        <taxon>Eukaryota</taxon>
        <taxon>Viridiplantae</taxon>
        <taxon>Streptophyta</taxon>
        <taxon>Embryophyta</taxon>
        <taxon>Tracheophyta</taxon>
        <taxon>Spermatophyta</taxon>
        <taxon>Magnoliopsida</taxon>
        <taxon>Liliopsida</taxon>
        <taxon>Zingiberales</taxon>
        <taxon>Cannaceae</taxon>
        <taxon>Canna</taxon>
    </lineage>
</organism>
<evidence type="ECO:0000313" key="4">
    <source>
        <dbReference type="EMBL" id="WOL12679.1"/>
    </source>
</evidence>
<evidence type="ECO:0000256" key="2">
    <source>
        <dbReference type="SAM" id="SignalP"/>
    </source>
</evidence>
<accession>A0AAQ3KQP6</accession>
<feature type="chain" id="PRO_5042951966" evidence="2">
    <location>
        <begin position="17"/>
        <end position="230"/>
    </location>
</feature>